<keyword evidence="6" id="KW-1185">Reference proteome</keyword>
<dbReference type="GO" id="GO:0005634">
    <property type="term" value="C:nucleus"/>
    <property type="evidence" value="ECO:0007669"/>
    <property type="project" value="UniProtKB-SubCell"/>
</dbReference>
<dbReference type="InterPro" id="IPR052082">
    <property type="entry name" value="Myelin_sheath_structural"/>
</dbReference>
<name>A0A3P7JIH3_STRVU</name>
<dbReference type="OrthoDB" id="447516at2759"/>
<dbReference type="Gene3D" id="2.30.42.10">
    <property type="match status" value="1"/>
</dbReference>
<dbReference type="Pfam" id="PF00595">
    <property type="entry name" value="PDZ"/>
    <property type="match status" value="1"/>
</dbReference>
<feature type="domain" description="PDZ" evidence="4">
    <location>
        <begin position="80"/>
        <end position="145"/>
    </location>
</feature>
<dbReference type="GO" id="GO:0005737">
    <property type="term" value="C:cytoplasm"/>
    <property type="evidence" value="ECO:0007669"/>
    <property type="project" value="TreeGrafter"/>
</dbReference>
<dbReference type="EMBL" id="UYYB01101033">
    <property type="protein sequence ID" value="VDM78114.1"/>
    <property type="molecule type" value="Genomic_DNA"/>
</dbReference>
<evidence type="ECO:0000256" key="1">
    <source>
        <dbReference type="ARBA" id="ARBA00004123"/>
    </source>
</evidence>
<evidence type="ECO:0000256" key="3">
    <source>
        <dbReference type="SAM" id="MobiDB-lite"/>
    </source>
</evidence>
<sequence length="276" mass="30768">MEKSLQKRKRAHHRHHVVRQFLESVDVVIPTSEIKSNYPNIIDLLVTMIDSFKLPRKLLDTGTQKSFSVENVNEASGKVGVLLKSENAAGFGMMIQGNMNEGIFVKEIVPMGAAYQTGNILPGDRIKTLTICFDNMVYEDALTLLSYASPYKVKFELERKIETPPPMDGDMTNARLHPLFRSNTLTHIQFNPISSPSPRPSSDEETEKIETPPPVEKEPETETVECKSPKCGDIEMVEQKAPETIASPEPLTTKVISEVADSTTIGGYCNCTVHYQ</sequence>
<evidence type="ECO:0000256" key="2">
    <source>
        <dbReference type="ARBA" id="ARBA00023242"/>
    </source>
</evidence>
<reference evidence="5 6" key="1">
    <citation type="submission" date="2018-11" db="EMBL/GenBank/DDBJ databases">
        <authorList>
            <consortium name="Pathogen Informatics"/>
        </authorList>
    </citation>
    <scope>NUCLEOTIDE SEQUENCE [LARGE SCALE GENOMIC DNA]</scope>
</reference>
<dbReference type="SUPFAM" id="SSF50156">
    <property type="entry name" value="PDZ domain-like"/>
    <property type="match status" value="1"/>
</dbReference>
<evidence type="ECO:0000313" key="5">
    <source>
        <dbReference type="EMBL" id="VDM78114.1"/>
    </source>
</evidence>
<comment type="subcellular location">
    <subcellularLocation>
        <location evidence="1">Nucleus</location>
    </subcellularLocation>
</comment>
<feature type="compositionally biased region" description="Basic and acidic residues" evidence="3">
    <location>
        <begin position="215"/>
        <end position="231"/>
    </location>
</feature>
<accession>A0A3P7JIH3</accession>
<dbReference type="PROSITE" id="PS50106">
    <property type="entry name" value="PDZ"/>
    <property type="match status" value="1"/>
</dbReference>
<proteinExistence type="predicted"/>
<dbReference type="PANTHER" id="PTHR23348:SF16">
    <property type="entry name" value="LEUCINE RICH REPEAT FAMILY PROTEIN"/>
    <property type="match status" value="1"/>
</dbReference>
<protein>
    <recommendedName>
        <fullName evidence="4">PDZ domain-containing protein</fullName>
    </recommendedName>
</protein>
<organism evidence="5 6">
    <name type="scientific">Strongylus vulgaris</name>
    <name type="common">Blood worm</name>
    <dbReference type="NCBI Taxonomy" id="40348"/>
    <lineage>
        <taxon>Eukaryota</taxon>
        <taxon>Metazoa</taxon>
        <taxon>Ecdysozoa</taxon>
        <taxon>Nematoda</taxon>
        <taxon>Chromadorea</taxon>
        <taxon>Rhabditida</taxon>
        <taxon>Rhabditina</taxon>
        <taxon>Rhabditomorpha</taxon>
        <taxon>Strongyloidea</taxon>
        <taxon>Strongylidae</taxon>
        <taxon>Strongylus</taxon>
    </lineage>
</organism>
<dbReference type="Proteomes" id="UP000270094">
    <property type="component" value="Unassembled WGS sequence"/>
</dbReference>
<feature type="region of interest" description="Disordered" evidence="3">
    <location>
        <begin position="189"/>
        <end position="231"/>
    </location>
</feature>
<evidence type="ECO:0000313" key="6">
    <source>
        <dbReference type="Proteomes" id="UP000270094"/>
    </source>
</evidence>
<dbReference type="PANTHER" id="PTHR23348">
    <property type="entry name" value="PERIAXIN/AHNAK"/>
    <property type="match status" value="1"/>
</dbReference>
<dbReference type="AlphaFoldDB" id="A0A3P7JIH3"/>
<dbReference type="CDD" id="cd00136">
    <property type="entry name" value="PDZ_canonical"/>
    <property type="match status" value="1"/>
</dbReference>
<gene>
    <name evidence="5" type="ORF">SVUK_LOCUS13112</name>
</gene>
<dbReference type="SMART" id="SM00228">
    <property type="entry name" value="PDZ"/>
    <property type="match status" value="1"/>
</dbReference>
<keyword evidence="2" id="KW-0539">Nucleus</keyword>
<dbReference type="InterPro" id="IPR036034">
    <property type="entry name" value="PDZ_sf"/>
</dbReference>
<dbReference type="GO" id="GO:0043484">
    <property type="term" value="P:regulation of RNA splicing"/>
    <property type="evidence" value="ECO:0007669"/>
    <property type="project" value="TreeGrafter"/>
</dbReference>
<dbReference type="InterPro" id="IPR001478">
    <property type="entry name" value="PDZ"/>
</dbReference>
<evidence type="ECO:0000259" key="4">
    <source>
        <dbReference type="PROSITE" id="PS50106"/>
    </source>
</evidence>